<dbReference type="InterPro" id="IPR021230">
    <property type="entry name" value="DUF2810"/>
</dbReference>
<feature type="coiled-coil region" evidence="1">
    <location>
        <begin position="33"/>
        <end position="60"/>
    </location>
</feature>
<dbReference type="Proteomes" id="UP001149400">
    <property type="component" value="Unassembled WGS sequence"/>
</dbReference>
<protein>
    <submittedName>
        <fullName evidence="2">YibL family ribosome-associated protein</fullName>
    </submittedName>
</protein>
<name>A0ABT5QUK7_9GAMM</name>
<dbReference type="RefSeq" id="WP_274162640.1">
    <property type="nucleotide sequence ID" value="NZ_JAJUBC010000001.1"/>
</dbReference>
<gene>
    <name evidence="2" type="ORF">LRP50_00915</name>
</gene>
<sequence>MNLKTTLQEDNAKLDLCRRQLDVANVTKNHEDIETLTTQINELTMKISDTKAKLQSQLSEKAQKIVALKFNRALSKAEQADMGKLKKSVRGLMVVHPMTALGKEIGVEEVTGYAHKPF</sequence>
<proteinExistence type="predicted"/>
<reference evidence="2" key="1">
    <citation type="submission" date="2021-12" db="EMBL/GenBank/DDBJ databases">
        <title>Enterovibrio ZSDZ35 sp. nov. and Enterovibrio ZSDZ42 sp. nov., isolated from coastal seawater in Qingdao.</title>
        <authorList>
            <person name="Zhang P."/>
        </authorList>
    </citation>
    <scope>NUCLEOTIDE SEQUENCE</scope>
    <source>
        <strain evidence="2">ZSDZ42</strain>
    </source>
</reference>
<dbReference type="NCBIfam" id="NF008244">
    <property type="entry name" value="PRK11020.1"/>
    <property type="match status" value="1"/>
</dbReference>
<comment type="caution">
    <text evidence="2">The sequence shown here is derived from an EMBL/GenBank/DDBJ whole genome shotgun (WGS) entry which is preliminary data.</text>
</comment>
<accession>A0ABT5QUK7</accession>
<keyword evidence="1" id="KW-0175">Coiled coil</keyword>
<evidence type="ECO:0000313" key="2">
    <source>
        <dbReference type="EMBL" id="MDD1791689.1"/>
    </source>
</evidence>
<evidence type="ECO:0000313" key="3">
    <source>
        <dbReference type="Proteomes" id="UP001149400"/>
    </source>
</evidence>
<evidence type="ECO:0000256" key="1">
    <source>
        <dbReference type="SAM" id="Coils"/>
    </source>
</evidence>
<dbReference type="Pfam" id="PF10928">
    <property type="entry name" value="DUF2810"/>
    <property type="match status" value="1"/>
</dbReference>
<dbReference type="EMBL" id="JAJUBC010000001">
    <property type="protein sequence ID" value="MDD1791689.1"/>
    <property type="molecule type" value="Genomic_DNA"/>
</dbReference>
<dbReference type="Gene3D" id="3.30.1370.150">
    <property type="entry name" value="Uncharacterised protein PF10928, DUF2810"/>
    <property type="match status" value="1"/>
</dbReference>
<organism evidence="2 3">
    <name type="scientific">Enterovibrio gelatinilyticus</name>
    <dbReference type="NCBI Taxonomy" id="2899819"/>
    <lineage>
        <taxon>Bacteria</taxon>
        <taxon>Pseudomonadati</taxon>
        <taxon>Pseudomonadota</taxon>
        <taxon>Gammaproteobacteria</taxon>
        <taxon>Vibrionales</taxon>
        <taxon>Vibrionaceae</taxon>
        <taxon>Enterovibrio</taxon>
    </lineage>
</organism>
<keyword evidence="3" id="KW-1185">Reference proteome</keyword>